<reference evidence="3 4" key="1">
    <citation type="journal article" date="2018" name="PLoS Genet.">
        <title>Population sequencing reveals clonal diversity and ancestral inbreeding in the grapevine cultivar Chardonnay.</title>
        <authorList>
            <person name="Roach M.J."/>
            <person name="Johnson D.L."/>
            <person name="Bohlmann J."/>
            <person name="van Vuuren H.J."/>
            <person name="Jones S.J."/>
            <person name="Pretorius I.S."/>
            <person name="Schmidt S.A."/>
            <person name="Borneman A.R."/>
        </authorList>
    </citation>
    <scope>NUCLEOTIDE SEQUENCE [LARGE SCALE GENOMIC DNA]</scope>
    <source>
        <strain evidence="4">cv. Chardonnay</strain>
        <tissue evidence="3">Leaf</tissue>
    </source>
</reference>
<dbReference type="PANTHER" id="PTHR34427:SF5">
    <property type="entry name" value="DUF4283 DOMAIN-CONTAINING PROTEIN"/>
    <property type="match status" value="1"/>
</dbReference>
<dbReference type="PANTHER" id="PTHR34427">
    <property type="entry name" value="DUF4283 DOMAIN PROTEIN"/>
    <property type="match status" value="1"/>
</dbReference>
<protein>
    <recommendedName>
        <fullName evidence="2">DUF4283 domain-containing protein</fullName>
    </recommendedName>
</protein>
<dbReference type="Pfam" id="PF14111">
    <property type="entry name" value="DUF4283"/>
    <property type="match status" value="1"/>
</dbReference>
<evidence type="ECO:0000259" key="2">
    <source>
        <dbReference type="Pfam" id="PF14111"/>
    </source>
</evidence>
<feature type="compositionally biased region" description="Polar residues" evidence="1">
    <location>
        <begin position="423"/>
        <end position="433"/>
    </location>
</feature>
<accession>A0A438EEC2</accession>
<name>A0A438EEC2_VITVI</name>
<comment type="caution">
    <text evidence="3">The sequence shown here is derived from an EMBL/GenBank/DDBJ whole genome shotgun (WGS) entry which is preliminary data.</text>
</comment>
<organism evidence="3 4">
    <name type="scientific">Vitis vinifera</name>
    <name type="common">Grape</name>
    <dbReference type="NCBI Taxonomy" id="29760"/>
    <lineage>
        <taxon>Eukaryota</taxon>
        <taxon>Viridiplantae</taxon>
        <taxon>Streptophyta</taxon>
        <taxon>Embryophyta</taxon>
        <taxon>Tracheophyta</taxon>
        <taxon>Spermatophyta</taxon>
        <taxon>Magnoliopsida</taxon>
        <taxon>eudicotyledons</taxon>
        <taxon>Gunneridae</taxon>
        <taxon>Pentapetalae</taxon>
        <taxon>rosids</taxon>
        <taxon>Vitales</taxon>
        <taxon>Vitaceae</taxon>
        <taxon>Viteae</taxon>
        <taxon>Vitis</taxon>
    </lineage>
</organism>
<evidence type="ECO:0000313" key="4">
    <source>
        <dbReference type="Proteomes" id="UP000288805"/>
    </source>
</evidence>
<feature type="domain" description="DUF4283" evidence="2">
    <location>
        <begin position="68"/>
        <end position="152"/>
    </location>
</feature>
<dbReference type="Proteomes" id="UP000288805">
    <property type="component" value="Unassembled WGS sequence"/>
</dbReference>
<dbReference type="AlphaFoldDB" id="A0A438EEC2"/>
<proteinExistence type="predicted"/>
<gene>
    <name evidence="3" type="ORF">CK203_086665</name>
</gene>
<dbReference type="InterPro" id="IPR025558">
    <property type="entry name" value="DUF4283"/>
</dbReference>
<sequence>MEYLAEKLREVGVAPFRGVKDPLSLEVLKKEKEPDQRTYVDVAKLRLGRLGDKVWLEAGRRVKPGRLEQLGRCLVGSWDKVENHPPALDFLKNWAVHAWLLKGKLDIAVMGGGLILFEFELISEAERVLARGKRKVLGSVLLMERWHPEVGCFSNGAFASKVWVRVVGLPLHLWNREVFKLIGDGCGGFIVVDNKTDSMAELQWARMLLWWESPPWFSQVVPAGSGLGKGHAVAVEVTGSGSRNECRGGVLVKVGQPKEQRGVAEPPCGSSSKGALGCPYELAERGPGEEVTDGEDSCGIRSRGGGKLASLGGFKSGPAACVFGTDWEAQVRSGLGEDGGDWRDSESLMAKARVRMTEEALSAEASRYEPVTDVLGGGGDRDFFSSSTLSGCDQALVVGSVRGTVVIDEGVGYQAPLRAVLTNGSPWETSTKGGKNRGFRSKESEDLEEEEDQGSGWDDSSLAKFSKTLGFSTVGVKGEVFNYC</sequence>
<dbReference type="EMBL" id="QGNW01001306">
    <property type="protein sequence ID" value="RVW46191.1"/>
    <property type="molecule type" value="Genomic_DNA"/>
</dbReference>
<evidence type="ECO:0000256" key="1">
    <source>
        <dbReference type="SAM" id="MobiDB-lite"/>
    </source>
</evidence>
<evidence type="ECO:0000313" key="3">
    <source>
        <dbReference type="EMBL" id="RVW46191.1"/>
    </source>
</evidence>
<feature type="region of interest" description="Disordered" evidence="1">
    <location>
        <begin position="423"/>
        <end position="461"/>
    </location>
</feature>